<proteinExistence type="predicted"/>
<name>A0AAN2FFI6_ENTAG</name>
<dbReference type="InterPro" id="IPR041584">
    <property type="entry name" value="Put_pPIWI_pnuc_2"/>
</dbReference>
<dbReference type="AlphaFoldDB" id="A0AAN2FFI6"/>
<accession>A0AAN2FFI6</accession>
<dbReference type="EMBL" id="OW970315">
    <property type="protein sequence ID" value="CAH6332885.1"/>
    <property type="molecule type" value="Genomic_DNA"/>
</dbReference>
<reference evidence="3" key="1">
    <citation type="submission" date="2022-05" db="EMBL/GenBank/DDBJ databases">
        <authorList>
            <person name="Pothier F. J."/>
        </authorList>
    </citation>
    <scope>NUCLEOTIDE SEQUENCE</scope>
    <source>
        <strain evidence="3">DAPP-PG734</strain>
    </source>
</reference>
<feature type="domain" description="Predicted pPIWI-associating nuclease" evidence="1">
    <location>
        <begin position="17"/>
        <end position="143"/>
    </location>
</feature>
<gene>
    <name evidence="3" type="ORF">DAPPPG734_18140</name>
</gene>
<dbReference type="Pfam" id="PF18166">
    <property type="entry name" value="pP_pnuc_2"/>
    <property type="match status" value="1"/>
</dbReference>
<evidence type="ECO:0000313" key="4">
    <source>
        <dbReference type="Proteomes" id="UP001158961"/>
    </source>
</evidence>
<dbReference type="InterPro" id="IPR040556">
    <property type="entry name" value="pP_pnuc_1"/>
</dbReference>
<protein>
    <submittedName>
        <fullName evidence="3">Uncharacterized protein</fullName>
    </submittedName>
</protein>
<evidence type="ECO:0000259" key="1">
    <source>
        <dbReference type="Pfam" id="PF18165"/>
    </source>
</evidence>
<dbReference type="Proteomes" id="UP001158961">
    <property type="component" value="Chromosome"/>
</dbReference>
<sequence>MDSYQMRSSANRLTIQKHLKGDFENKLLDAAVYNLSDEHNQLRFSNYAYALRELFSLIIKRMAPKENVTNCEWFLELNEKEQVARRDSFKYIIQGGLSDEYVRNKLKVDVSEVFPRLRDAYEALNKLTHISEKVFPINADKGINIVGEVEEHVSTLFNKLDECHMEVLSKLEEAVGDAAIYSSVTETIMSIDELSTHSSLEEVYIEEVRIVEINDVDIFFLVTGSVDIGLQWGSNSDVRNDIGAVGNRSFPFSCEVRSPVDTPDNLGCEEEAFNVDTSSWWEGYYDLSD</sequence>
<dbReference type="RefSeq" id="WP_235188730.1">
    <property type="nucleotide sequence ID" value="NZ_JNVA01000020.1"/>
</dbReference>
<evidence type="ECO:0000259" key="2">
    <source>
        <dbReference type="Pfam" id="PF18166"/>
    </source>
</evidence>
<evidence type="ECO:0000313" key="3">
    <source>
        <dbReference type="EMBL" id="CAH6332885.1"/>
    </source>
</evidence>
<feature type="domain" description="Predicted pPIWI-associating nuclease group 2" evidence="2">
    <location>
        <begin position="161"/>
        <end position="281"/>
    </location>
</feature>
<organism evidence="3 4">
    <name type="scientific">Enterobacter agglomerans</name>
    <name type="common">Erwinia herbicola</name>
    <name type="synonym">Pantoea agglomerans</name>
    <dbReference type="NCBI Taxonomy" id="549"/>
    <lineage>
        <taxon>Bacteria</taxon>
        <taxon>Pseudomonadati</taxon>
        <taxon>Pseudomonadota</taxon>
        <taxon>Gammaproteobacteria</taxon>
        <taxon>Enterobacterales</taxon>
        <taxon>Erwiniaceae</taxon>
        <taxon>Pantoea</taxon>
        <taxon>Pantoea agglomerans group</taxon>
    </lineage>
</organism>
<dbReference type="Pfam" id="PF18165">
    <property type="entry name" value="pP_pnuc_1"/>
    <property type="match status" value="1"/>
</dbReference>